<gene>
    <name evidence="2" type="ORF">CK203_055117</name>
</gene>
<evidence type="ECO:0000313" key="3">
    <source>
        <dbReference type="Proteomes" id="UP000288805"/>
    </source>
</evidence>
<dbReference type="Gene3D" id="2.40.70.10">
    <property type="entry name" value="Acid Proteases"/>
    <property type="match status" value="1"/>
</dbReference>
<feature type="compositionally biased region" description="Basic and acidic residues" evidence="1">
    <location>
        <begin position="391"/>
        <end position="419"/>
    </location>
</feature>
<reference evidence="2 3" key="1">
    <citation type="journal article" date="2018" name="PLoS Genet.">
        <title>Population sequencing reveals clonal diversity and ancestral inbreeding in the grapevine cultivar Chardonnay.</title>
        <authorList>
            <person name="Roach M.J."/>
            <person name="Johnson D.L."/>
            <person name="Bohlmann J."/>
            <person name="van Vuuren H.J."/>
            <person name="Jones S.J."/>
            <person name="Pretorius I.S."/>
            <person name="Schmidt S.A."/>
            <person name="Borneman A.R."/>
        </authorList>
    </citation>
    <scope>NUCLEOTIDE SEQUENCE [LARGE SCALE GENOMIC DNA]</scope>
    <source>
        <strain evidence="3">cv. Chardonnay</strain>
        <tissue evidence="2">Leaf</tissue>
    </source>
</reference>
<evidence type="ECO:0008006" key="4">
    <source>
        <dbReference type="Google" id="ProtNLM"/>
    </source>
</evidence>
<dbReference type="InterPro" id="IPR021109">
    <property type="entry name" value="Peptidase_aspartic_dom_sf"/>
</dbReference>
<dbReference type="PANTHER" id="PTHR33067:SF32">
    <property type="entry name" value="ASPARTIC PEPTIDASE DDI1-TYPE DOMAIN-CONTAINING PROTEIN"/>
    <property type="match status" value="1"/>
</dbReference>
<feature type="region of interest" description="Disordered" evidence="1">
    <location>
        <begin position="353"/>
        <end position="446"/>
    </location>
</feature>
<evidence type="ECO:0000256" key="1">
    <source>
        <dbReference type="SAM" id="MobiDB-lite"/>
    </source>
</evidence>
<dbReference type="Proteomes" id="UP000288805">
    <property type="component" value="Unassembled WGS sequence"/>
</dbReference>
<feature type="compositionally biased region" description="Basic and acidic residues" evidence="1">
    <location>
        <begin position="428"/>
        <end position="446"/>
    </location>
</feature>
<evidence type="ECO:0000313" key="2">
    <source>
        <dbReference type="EMBL" id="RVW75825.1"/>
    </source>
</evidence>
<dbReference type="CDD" id="cd00303">
    <property type="entry name" value="retropepsin_like"/>
    <property type="match status" value="1"/>
</dbReference>
<accession>A0A438GUE6</accession>
<dbReference type="SUPFAM" id="SSF50630">
    <property type="entry name" value="Acid proteases"/>
    <property type="match status" value="1"/>
</dbReference>
<proteinExistence type="predicted"/>
<dbReference type="PANTHER" id="PTHR33067">
    <property type="entry name" value="RNA-DIRECTED DNA POLYMERASE-RELATED"/>
    <property type="match status" value="1"/>
</dbReference>
<dbReference type="AlphaFoldDB" id="A0A438GUE6"/>
<protein>
    <recommendedName>
        <fullName evidence="4">Retrotransposon gag domain-containing protein</fullName>
    </recommendedName>
</protein>
<comment type="caution">
    <text evidence="2">The sequence shown here is derived from an EMBL/GenBank/DDBJ whole genome shotgun (WGS) entry which is preliminary data.</text>
</comment>
<sequence>MEATLEDQHSQHAQEENFNAYRSMRDHMHPPHMSAPLCIVPPTEQLVIRPHIVPLLPTFHGMENENPYVHIKEFEEVCNTFQEGGASIDLMRLKLFPFSLKDKAKERYMEAINACPHHGFDTWLLVSYFYDSMSSSMKQLLETMCGGDFMSKNPKETMDFLSYVAEVSRGWDESNAREVGRMKSQPNALNAKAGMYTLNEVIDMKAKVAAMARRLEELEMKKIREVHAIYETPVQVMPCSICQSFEHLVEKCPTILVVREMFRDQENVIGQFKPNNNASYGNTYNSNWRNHPNFSWKPRAPQYTQPGQALSQASNLEQAIVNLSKVMGDFVGDQKSINAQLSQRIDSVEMQAKGKFPSQPQKNPKGIHEVEAREGESSQVREVKAVITLRSGKEVDLPTPKPEHQPESEEEKEKREEIKGKRKGNSAKNEDLESTVNEKSERTINQEEMMKKHTPPPFSQALHGKKGINNALEILEVLRQVKVNILLLDMVKQFLTYAKFLKDLCTIKIGLNVNKKAFFTEPVNAIIQCKSPVKYKDPGYPTISVMIGEMCVEKALLDLGASVNLLSYFVYKQLELGELKPTSITLSLVDRSVKIPRGMIEDVLVQVDKFYHLVDFVVLDTDLVAKGTNYVPIILGRPFLATSNDIINCRNGVMQLTFGNMTLKLNIFYLCKKQFHPEEEEGPEEVCMIDNLVEEHCD</sequence>
<organism evidence="2 3">
    <name type="scientific">Vitis vinifera</name>
    <name type="common">Grape</name>
    <dbReference type="NCBI Taxonomy" id="29760"/>
    <lineage>
        <taxon>Eukaryota</taxon>
        <taxon>Viridiplantae</taxon>
        <taxon>Streptophyta</taxon>
        <taxon>Embryophyta</taxon>
        <taxon>Tracheophyta</taxon>
        <taxon>Spermatophyta</taxon>
        <taxon>Magnoliopsida</taxon>
        <taxon>eudicotyledons</taxon>
        <taxon>Gunneridae</taxon>
        <taxon>Pentapetalae</taxon>
        <taxon>rosids</taxon>
        <taxon>Vitales</taxon>
        <taxon>Vitaceae</taxon>
        <taxon>Viteae</taxon>
        <taxon>Vitis</taxon>
    </lineage>
</organism>
<name>A0A438GUE6_VITVI</name>
<feature type="compositionally biased region" description="Basic and acidic residues" evidence="1">
    <location>
        <begin position="366"/>
        <end position="384"/>
    </location>
</feature>
<dbReference type="EMBL" id="QGNW01000340">
    <property type="protein sequence ID" value="RVW75825.1"/>
    <property type="molecule type" value="Genomic_DNA"/>
</dbReference>